<dbReference type="GO" id="GO:0016757">
    <property type="term" value="F:glycosyltransferase activity"/>
    <property type="evidence" value="ECO:0007669"/>
    <property type="project" value="UniProtKB-KW"/>
</dbReference>
<keyword evidence="2" id="KW-0328">Glycosyltransferase</keyword>
<evidence type="ECO:0000256" key="2">
    <source>
        <dbReference type="ARBA" id="ARBA00022676"/>
    </source>
</evidence>
<reference evidence="5 6" key="1">
    <citation type="submission" date="2016-10" db="EMBL/GenBank/DDBJ databases">
        <authorList>
            <person name="de Groot N.N."/>
        </authorList>
    </citation>
    <scope>NUCLEOTIDE SEQUENCE [LARGE SCALE GENOMIC DNA]</scope>
    <source>
        <strain evidence="5 6">DSM 21001</strain>
    </source>
</reference>
<dbReference type="Proteomes" id="UP000199024">
    <property type="component" value="Unassembled WGS sequence"/>
</dbReference>
<feature type="domain" description="Glycosyltransferase 2-like" evidence="4">
    <location>
        <begin position="2"/>
        <end position="125"/>
    </location>
</feature>
<dbReference type="InterPro" id="IPR029044">
    <property type="entry name" value="Nucleotide-diphossugar_trans"/>
</dbReference>
<evidence type="ECO:0000259" key="4">
    <source>
        <dbReference type="Pfam" id="PF00535"/>
    </source>
</evidence>
<comment type="similarity">
    <text evidence="1">Belongs to the glycosyltransferase 2 family.</text>
</comment>
<protein>
    <submittedName>
        <fullName evidence="5">Glycosyltransferase, GT2 family</fullName>
    </submittedName>
</protein>
<organism evidence="5 6">
    <name type="scientific">Granulicella pectinivorans</name>
    <dbReference type="NCBI Taxonomy" id="474950"/>
    <lineage>
        <taxon>Bacteria</taxon>
        <taxon>Pseudomonadati</taxon>
        <taxon>Acidobacteriota</taxon>
        <taxon>Terriglobia</taxon>
        <taxon>Terriglobales</taxon>
        <taxon>Acidobacteriaceae</taxon>
        <taxon>Granulicella</taxon>
    </lineage>
</organism>
<keyword evidence="6" id="KW-1185">Reference proteome</keyword>
<evidence type="ECO:0000256" key="3">
    <source>
        <dbReference type="ARBA" id="ARBA00022679"/>
    </source>
</evidence>
<sequence length="291" mass="33018">MIATCGRDVPLRALLDSIPSDCADRVRIVVVDQNDDDRLIPLLASVRADLSLEHLRVPFQHASRARNLGARHASTEWVAFPDDDATFLPMALERFFALENTSLDVIGGQIVDEAGAPHLIAWLDHDAAITRDTLDFTFVESSFFIRRDVFLRIDGFDPLFGPGAPFPAAEGADLMRRLWHEGTALRTLYTPSIQLYHPEKSTDETPTGRDRVRRFAFAEGAFVARHLRVLPKAPVLRKLVLRIGGVCLTRSEKRRRKIAYLAGFFRGFFAYIHLQRARLRIEQPSYEPEQR</sequence>
<dbReference type="Gene3D" id="3.90.550.10">
    <property type="entry name" value="Spore Coat Polysaccharide Biosynthesis Protein SpsA, Chain A"/>
    <property type="match status" value="1"/>
</dbReference>
<evidence type="ECO:0000256" key="1">
    <source>
        <dbReference type="ARBA" id="ARBA00006739"/>
    </source>
</evidence>
<dbReference type="PANTHER" id="PTHR43179:SF12">
    <property type="entry name" value="GALACTOFURANOSYLTRANSFERASE GLFT2"/>
    <property type="match status" value="1"/>
</dbReference>
<dbReference type="SUPFAM" id="SSF53448">
    <property type="entry name" value="Nucleotide-diphospho-sugar transferases"/>
    <property type="match status" value="1"/>
</dbReference>
<accession>A0A1I6M9F6</accession>
<dbReference type="AlphaFoldDB" id="A0A1I6M9F6"/>
<name>A0A1I6M9F6_9BACT</name>
<keyword evidence="3 5" id="KW-0808">Transferase</keyword>
<gene>
    <name evidence="5" type="ORF">SAMN05421771_2111</name>
</gene>
<dbReference type="EMBL" id="FOZL01000001">
    <property type="protein sequence ID" value="SFS12370.1"/>
    <property type="molecule type" value="Genomic_DNA"/>
</dbReference>
<dbReference type="Pfam" id="PF00535">
    <property type="entry name" value="Glycos_transf_2"/>
    <property type="match status" value="1"/>
</dbReference>
<evidence type="ECO:0000313" key="6">
    <source>
        <dbReference type="Proteomes" id="UP000199024"/>
    </source>
</evidence>
<proteinExistence type="inferred from homology"/>
<evidence type="ECO:0000313" key="5">
    <source>
        <dbReference type="EMBL" id="SFS12370.1"/>
    </source>
</evidence>
<dbReference type="STRING" id="474950.SAMN05421771_2111"/>
<dbReference type="InterPro" id="IPR001173">
    <property type="entry name" value="Glyco_trans_2-like"/>
</dbReference>
<dbReference type="PANTHER" id="PTHR43179">
    <property type="entry name" value="RHAMNOSYLTRANSFERASE WBBL"/>
    <property type="match status" value="1"/>
</dbReference>